<feature type="transmembrane region" description="Helical" evidence="1">
    <location>
        <begin position="220"/>
        <end position="244"/>
    </location>
</feature>
<dbReference type="STRING" id="1004156.AYP45_17755"/>
<comment type="caution">
    <text evidence="2">The sequence shown here is derived from an EMBL/GenBank/DDBJ whole genome shotgun (WGS) entry which is preliminary data.</text>
</comment>
<evidence type="ECO:0000256" key="1">
    <source>
        <dbReference type="SAM" id="Phobius"/>
    </source>
</evidence>
<dbReference type="AlphaFoldDB" id="A0A1V4AP51"/>
<keyword evidence="1" id="KW-0812">Transmembrane</keyword>
<sequence length="299" mass="34381">MKTTEIFVEQVLIGLLVLATGYLPYCNTGKIKELFESKSIVEGAGIVAIAYLLGIVFDRFADTLLSRLEQYHRLKYTINLIENGKQHRNHDPYPEDKFQNKILKDNNGTTEKMNYFRSRIRLSRALSIFTPALTISGLLSLLRDSGQDKDTILVFLVSTAVIYLLCFIIVAFVLKKFPKTEDIDIAEVKNVKGYYKYKFIYVDNFPISSKNKHSKTKFSWWWEPTTIAAGVLFGMMTFITVYYHPKHACVVLLTGLGISAISAWSWWRISETFMKFLMDCYNGDRENPRVNDNVASDKK</sequence>
<feature type="transmembrane region" description="Helical" evidence="1">
    <location>
        <begin position="7"/>
        <end position="25"/>
    </location>
</feature>
<feature type="transmembrane region" description="Helical" evidence="1">
    <location>
        <begin position="152"/>
        <end position="174"/>
    </location>
</feature>
<feature type="transmembrane region" description="Helical" evidence="1">
    <location>
        <begin position="45"/>
        <end position="65"/>
    </location>
</feature>
<keyword evidence="1" id="KW-0472">Membrane</keyword>
<accession>A0A1V4AP51</accession>
<gene>
    <name evidence="2" type="ORF">AYP45_17755</name>
</gene>
<protein>
    <submittedName>
        <fullName evidence="2">Uncharacterized protein</fullName>
    </submittedName>
</protein>
<keyword evidence="1" id="KW-1133">Transmembrane helix</keyword>
<organism evidence="2 3">
    <name type="scientific">Candidatus Brocadia carolinensis</name>
    <dbReference type="NCBI Taxonomy" id="1004156"/>
    <lineage>
        <taxon>Bacteria</taxon>
        <taxon>Pseudomonadati</taxon>
        <taxon>Planctomycetota</taxon>
        <taxon>Candidatus Brocadiia</taxon>
        <taxon>Candidatus Brocadiales</taxon>
        <taxon>Candidatus Brocadiaceae</taxon>
        <taxon>Candidatus Brocadia</taxon>
    </lineage>
</organism>
<evidence type="ECO:0000313" key="3">
    <source>
        <dbReference type="Proteomes" id="UP000189681"/>
    </source>
</evidence>
<feature type="transmembrane region" description="Helical" evidence="1">
    <location>
        <begin position="250"/>
        <end position="267"/>
    </location>
</feature>
<proteinExistence type="predicted"/>
<name>A0A1V4AP51_9BACT</name>
<feature type="transmembrane region" description="Helical" evidence="1">
    <location>
        <begin position="122"/>
        <end position="140"/>
    </location>
</feature>
<dbReference type="EMBL" id="AYTS01000201">
    <property type="protein sequence ID" value="OOP54906.1"/>
    <property type="molecule type" value="Genomic_DNA"/>
</dbReference>
<reference evidence="2 3" key="1">
    <citation type="journal article" date="2017" name="Water Res.">
        <title>Discovery and metagenomic analysis of an anammox bacterial enrichment related to Candidatus "Brocadia caroliniensis" in a full-scale glycerol-fed nitritation-denitritation separate centrate treatment process.</title>
        <authorList>
            <person name="Park H."/>
            <person name="Brotto A.C."/>
            <person name="van Loosdrecht M.C."/>
            <person name="Chandran K."/>
        </authorList>
    </citation>
    <scope>NUCLEOTIDE SEQUENCE [LARGE SCALE GENOMIC DNA]</scope>
    <source>
        <strain evidence="2">26THWARD</strain>
    </source>
</reference>
<dbReference type="Proteomes" id="UP000189681">
    <property type="component" value="Unassembled WGS sequence"/>
</dbReference>
<evidence type="ECO:0000313" key="2">
    <source>
        <dbReference type="EMBL" id="OOP54906.1"/>
    </source>
</evidence>